<keyword evidence="1" id="KW-0677">Repeat</keyword>
<name>A0AAD7ELA0_9AGAR</name>
<dbReference type="Gene3D" id="1.25.40.20">
    <property type="entry name" value="Ankyrin repeat-containing domain"/>
    <property type="match status" value="1"/>
</dbReference>
<dbReference type="PANTHER" id="PTHR24198">
    <property type="entry name" value="ANKYRIN REPEAT AND PROTEIN KINASE DOMAIN-CONTAINING PROTEIN"/>
    <property type="match status" value="1"/>
</dbReference>
<dbReference type="SMART" id="SM00248">
    <property type="entry name" value="ANK"/>
    <property type="match status" value="4"/>
</dbReference>
<dbReference type="PROSITE" id="PS50297">
    <property type="entry name" value="ANK_REP_REGION"/>
    <property type="match status" value="3"/>
</dbReference>
<dbReference type="AlphaFoldDB" id="A0AAD7ELA0"/>
<dbReference type="PROSITE" id="PS50088">
    <property type="entry name" value="ANK_REPEAT"/>
    <property type="match status" value="3"/>
</dbReference>
<protein>
    <submittedName>
        <fullName evidence="4">Ankyrin repeat-containing domain protein</fullName>
    </submittedName>
</protein>
<dbReference type="SUPFAM" id="SSF48403">
    <property type="entry name" value="Ankyrin repeat"/>
    <property type="match status" value="1"/>
</dbReference>
<comment type="caution">
    <text evidence="4">The sequence shown here is derived from an EMBL/GenBank/DDBJ whole genome shotgun (WGS) entry which is preliminary data.</text>
</comment>
<evidence type="ECO:0000256" key="1">
    <source>
        <dbReference type="ARBA" id="ARBA00022737"/>
    </source>
</evidence>
<feature type="repeat" description="ANK" evidence="3">
    <location>
        <begin position="60"/>
        <end position="92"/>
    </location>
</feature>
<feature type="repeat" description="ANK" evidence="3">
    <location>
        <begin position="1"/>
        <end position="25"/>
    </location>
</feature>
<dbReference type="Pfam" id="PF00023">
    <property type="entry name" value="Ank"/>
    <property type="match status" value="1"/>
</dbReference>
<feature type="repeat" description="ANK" evidence="3">
    <location>
        <begin position="26"/>
        <end position="58"/>
    </location>
</feature>
<reference evidence="4" key="1">
    <citation type="submission" date="2023-03" db="EMBL/GenBank/DDBJ databases">
        <title>Massive genome expansion in bonnet fungi (Mycena s.s.) driven by repeated elements and novel gene families across ecological guilds.</title>
        <authorList>
            <consortium name="Lawrence Berkeley National Laboratory"/>
            <person name="Harder C.B."/>
            <person name="Miyauchi S."/>
            <person name="Viragh M."/>
            <person name="Kuo A."/>
            <person name="Thoen E."/>
            <person name="Andreopoulos B."/>
            <person name="Lu D."/>
            <person name="Skrede I."/>
            <person name="Drula E."/>
            <person name="Henrissat B."/>
            <person name="Morin E."/>
            <person name="Kohler A."/>
            <person name="Barry K."/>
            <person name="LaButti K."/>
            <person name="Morin E."/>
            <person name="Salamov A."/>
            <person name="Lipzen A."/>
            <person name="Mereny Z."/>
            <person name="Hegedus B."/>
            <person name="Baldrian P."/>
            <person name="Stursova M."/>
            <person name="Weitz H."/>
            <person name="Taylor A."/>
            <person name="Grigoriev I.V."/>
            <person name="Nagy L.G."/>
            <person name="Martin F."/>
            <person name="Kauserud H."/>
        </authorList>
    </citation>
    <scope>NUCLEOTIDE SEQUENCE</scope>
    <source>
        <strain evidence="4">CBHHK002</strain>
    </source>
</reference>
<sequence>ASYYGHYEMVKFLLDNGANPDARGGTYTNPLQAASYYGHINIVKLLIDCSAEVNAQAVNHKGSALYLVFSAEHMEIVDLLLARGANINASGGSVQVASYRGNKAIVELLLKHNDDVNARGGQHGSALDTVWK</sequence>
<feature type="non-terminal residue" evidence="4">
    <location>
        <position position="1"/>
    </location>
</feature>
<feature type="non-terminal residue" evidence="4">
    <location>
        <position position="132"/>
    </location>
</feature>
<dbReference type="InterPro" id="IPR036770">
    <property type="entry name" value="Ankyrin_rpt-contain_sf"/>
</dbReference>
<accession>A0AAD7ELA0</accession>
<dbReference type="PANTHER" id="PTHR24198:SF165">
    <property type="entry name" value="ANKYRIN REPEAT-CONTAINING PROTEIN-RELATED"/>
    <property type="match status" value="1"/>
</dbReference>
<evidence type="ECO:0000256" key="2">
    <source>
        <dbReference type="ARBA" id="ARBA00023043"/>
    </source>
</evidence>
<proteinExistence type="predicted"/>
<evidence type="ECO:0000313" key="4">
    <source>
        <dbReference type="EMBL" id="KAJ7336824.1"/>
    </source>
</evidence>
<keyword evidence="5" id="KW-1185">Reference proteome</keyword>
<dbReference type="Proteomes" id="UP001218218">
    <property type="component" value="Unassembled WGS sequence"/>
</dbReference>
<dbReference type="EMBL" id="JARIHO010000030">
    <property type="protein sequence ID" value="KAJ7336824.1"/>
    <property type="molecule type" value="Genomic_DNA"/>
</dbReference>
<evidence type="ECO:0000313" key="5">
    <source>
        <dbReference type="Proteomes" id="UP001218218"/>
    </source>
</evidence>
<keyword evidence="2 3" id="KW-0040">ANK repeat</keyword>
<dbReference type="Pfam" id="PF12796">
    <property type="entry name" value="Ank_2"/>
    <property type="match status" value="1"/>
</dbReference>
<gene>
    <name evidence="4" type="ORF">DFH08DRAFT_665801</name>
</gene>
<evidence type="ECO:0000256" key="3">
    <source>
        <dbReference type="PROSITE-ProRule" id="PRU00023"/>
    </source>
</evidence>
<dbReference type="InterPro" id="IPR002110">
    <property type="entry name" value="Ankyrin_rpt"/>
</dbReference>
<organism evidence="4 5">
    <name type="scientific">Mycena albidolilacea</name>
    <dbReference type="NCBI Taxonomy" id="1033008"/>
    <lineage>
        <taxon>Eukaryota</taxon>
        <taxon>Fungi</taxon>
        <taxon>Dikarya</taxon>
        <taxon>Basidiomycota</taxon>
        <taxon>Agaricomycotina</taxon>
        <taxon>Agaricomycetes</taxon>
        <taxon>Agaricomycetidae</taxon>
        <taxon>Agaricales</taxon>
        <taxon>Marasmiineae</taxon>
        <taxon>Mycenaceae</taxon>
        <taxon>Mycena</taxon>
    </lineage>
</organism>